<dbReference type="InterPro" id="IPR006600">
    <property type="entry name" value="HTH_CenpB_DNA-bd_dom"/>
</dbReference>
<dbReference type="GO" id="GO:0005634">
    <property type="term" value="C:nucleus"/>
    <property type="evidence" value="ECO:0007669"/>
    <property type="project" value="TreeGrafter"/>
</dbReference>
<dbReference type="GO" id="GO:0003677">
    <property type="term" value="F:DNA binding"/>
    <property type="evidence" value="ECO:0007669"/>
    <property type="project" value="UniProtKB-KW"/>
</dbReference>
<dbReference type="RefSeq" id="XP_029648908.1">
    <property type="nucleotide sequence ID" value="XM_029793048.1"/>
</dbReference>
<dbReference type="PANTHER" id="PTHR19303">
    <property type="entry name" value="TRANSPOSON"/>
    <property type="match status" value="1"/>
</dbReference>
<reference evidence="5" key="1">
    <citation type="submission" date="2025-08" db="UniProtKB">
        <authorList>
            <consortium name="RefSeq"/>
        </authorList>
    </citation>
    <scope>IDENTIFICATION</scope>
</reference>
<keyword evidence="2" id="KW-0175">Coiled coil</keyword>
<feature type="domain" description="HTH CENPB-type" evidence="3">
    <location>
        <begin position="1"/>
        <end position="29"/>
    </location>
</feature>
<protein>
    <submittedName>
        <fullName evidence="5">Tigger transposable element-derived protein 1-like</fullName>
    </submittedName>
</protein>
<evidence type="ECO:0000259" key="3">
    <source>
        <dbReference type="PROSITE" id="PS51253"/>
    </source>
</evidence>
<sequence length="407" mass="46338">MKGETNETFVASRGWFERFKNRHGWHSVRVQGKASNADVDPAKTFTETLAGTIEEGGYVPQLIFNVSETGLFWKRLPSKSSIVKEESALPGFNVAKDRLTLLFGGNASGDLKLKPMLVYRTENPRALKGILKSTLPVLWKSNEKAWVTATLFEEWFSYHFVPEVKKYCDKNQLPFHAMLIINNAPSHPPILQHLHPNVKVVFLPLDTSLLQPMDQGVIAGFKAHYLRYTFAMLNEETVKEGGPTVMEFWESYNIYTAVKIIRKAWDDITEKNMKSAWKKLCPQFLNDSEDFESLQESVQKETEEIVKLANELNLNVSASDIDELLRSHSNELTNEELVAMQEEATAEKETDTVDETSITPKACLTQTDVNIICYMLNWAVRQHIQHYMIMSGIRFSVSNDVNKLLGI</sequence>
<accession>A0A6P7TCS8</accession>
<dbReference type="PROSITE" id="PS51253">
    <property type="entry name" value="HTH_CENPB"/>
    <property type="match status" value="1"/>
</dbReference>
<keyword evidence="1" id="KW-0238">DNA-binding</keyword>
<name>A0A6P7TCS8_9MOLL</name>
<dbReference type="Proteomes" id="UP000515154">
    <property type="component" value="Linkage group LG21"/>
</dbReference>
<organism evidence="4 5">
    <name type="scientific">Octopus sinensis</name>
    <name type="common">East Asian common octopus</name>
    <dbReference type="NCBI Taxonomy" id="2607531"/>
    <lineage>
        <taxon>Eukaryota</taxon>
        <taxon>Metazoa</taxon>
        <taxon>Spiralia</taxon>
        <taxon>Lophotrochozoa</taxon>
        <taxon>Mollusca</taxon>
        <taxon>Cephalopoda</taxon>
        <taxon>Coleoidea</taxon>
        <taxon>Octopodiformes</taxon>
        <taxon>Octopoda</taxon>
        <taxon>Incirrata</taxon>
        <taxon>Octopodidae</taxon>
        <taxon>Octopus</taxon>
    </lineage>
</organism>
<proteinExistence type="predicted"/>
<dbReference type="AlphaFoldDB" id="A0A6P7TCS8"/>
<keyword evidence="4" id="KW-1185">Reference proteome</keyword>
<dbReference type="InterPro" id="IPR050863">
    <property type="entry name" value="CenT-Element_Derived"/>
</dbReference>
<dbReference type="Pfam" id="PF03184">
    <property type="entry name" value="DDE_1"/>
    <property type="match status" value="1"/>
</dbReference>
<gene>
    <name evidence="5" type="primary">LOC115222748</name>
</gene>
<feature type="coiled-coil region" evidence="2">
    <location>
        <begin position="291"/>
        <end position="350"/>
    </location>
</feature>
<evidence type="ECO:0000256" key="2">
    <source>
        <dbReference type="SAM" id="Coils"/>
    </source>
</evidence>
<dbReference type="PANTHER" id="PTHR19303:SF26">
    <property type="entry name" value="TIGGER TRANSPOSABLE ELEMENT-DERIVED PROTEIN 1"/>
    <property type="match status" value="1"/>
</dbReference>
<dbReference type="InterPro" id="IPR004875">
    <property type="entry name" value="DDE_SF_endonuclease_dom"/>
</dbReference>
<dbReference type="KEGG" id="osn:115222748"/>
<evidence type="ECO:0000313" key="4">
    <source>
        <dbReference type="Proteomes" id="UP000515154"/>
    </source>
</evidence>
<evidence type="ECO:0000256" key="1">
    <source>
        <dbReference type="ARBA" id="ARBA00023125"/>
    </source>
</evidence>
<evidence type="ECO:0000313" key="5">
    <source>
        <dbReference type="RefSeq" id="XP_029648908.1"/>
    </source>
</evidence>